<name>A0A368MXK3_9FLAO</name>
<evidence type="ECO:0000256" key="1">
    <source>
        <dbReference type="SAM" id="SignalP"/>
    </source>
</evidence>
<dbReference type="EMBL" id="QPIE01000005">
    <property type="protein sequence ID" value="RCU42650.1"/>
    <property type="molecule type" value="Genomic_DNA"/>
</dbReference>
<organism evidence="3 4">
    <name type="scientific">Chryseobacterium lacus</name>
    <dbReference type="NCBI Taxonomy" id="2058346"/>
    <lineage>
        <taxon>Bacteria</taxon>
        <taxon>Pseudomonadati</taxon>
        <taxon>Bacteroidota</taxon>
        <taxon>Flavobacteriia</taxon>
        <taxon>Flavobacteriales</taxon>
        <taxon>Weeksellaceae</taxon>
        <taxon>Chryseobacterium group</taxon>
        <taxon>Chryseobacterium</taxon>
    </lineage>
</organism>
<proteinExistence type="predicted"/>
<keyword evidence="1" id="KW-0732">Signal</keyword>
<dbReference type="Pfam" id="PF13648">
    <property type="entry name" value="Lipocalin_4"/>
    <property type="match status" value="1"/>
</dbReference>
<evidence type="ECO:0000313" key="3">
    <source>
        <dbReference type="EMBL" id="RCU42650.1"/>
    </source>
</evidence>
<keyword evidence="4" id="KW-1185">Reference proteome</keyword>
<dbReference type="PROSITE" id="PS51257">
    <property type="entry name" value="PROKAR_LIPOPROTEIN"/>
    <property type="match status" value="1"/>
</dbReference>
<reference evidence="3 4" key="1">
    <citation type="submission" date="2018-07" db="EMBL/GenBank/DDBJ databases">
        <title>Chryseobacterium lacus sp. nov., isolated from lake water.</title>
        <authorList>
            <person name="Li C.-M."/>
        </authorList>
    </citation>
    <scope>NUCLEOTIDE SEQUENCE [LARGE SCALE GENOMIC DNA]</scope>
    <source>
        <strain evidence="3 4">YLOS41</strain>
    </source>
</reference>
<dbReference type="AlphaFoldDB" id="A0A368MXK3"/>
<dbReference type="InterPro" id="IPR024311">
    <property type="entry name" value="Lipocalin-like"/>
</dbReference>
<feature type="chain" id="PRO_5016671870" description="Lipocalin-like domain-containing protein" evidence="1">
    <location>
        <begin position="16"/>
        <end position="149"/>
    </location>
</feature>
<protein>
    <recommendedName>
        <fullName evidence="2">Lipocalin-like domain-containing protein</fullName>
    </recommendedName>
</protein>
<dbReference type="Proteomes" id="UP000252172">
    <property type="component" value="Unassembled WGS sequence"/>
</dbReference>
<evidence type="ECO:0000313" key="4">
    <source>
        <dbReference type="Proteomes" id="UP000252172"/>
    </source>
</evidence>
<feature type="signal peptide" evidence="1">
    <location>
        <begin position="1"/>
        <end position="15"/>
    </location>
</feature>
<gene>
    <name evidence="3" type="ORF">DQ356_07440</name>
</gene>
<dbReference type="OrthoDB" id="1431651at2"/>
<evidence type="ECO:0000259" key="2">
    <source>
        <dbReference type="Pfam" id="PF13648"/>
    </source>
</evidence>
<feature type="domain" description="Lipocalin-like" evidence="2">
    <location>
        <begin position="29"/>
        <end position="126"/>
    </location>
</feature>
<comment type="caution">
    <text evidence="3">The sequence shown here is derived from an EMBL/GenBank/DDBJ whole genome shotgun (WGS) entry which is preliminary data.</text>
</comment>
<dbReference type="RefSeq" id="WP_114303862.1">
    <property type="nucleotide sequence ID" value="NZ_QPIE01000005.1"/>
</dbReference>
<sequence length="149" mass="16618">MKKLLLMLFAFSLFAAGCSREDDKPQDLLLGSWKPVKYVMKHSLNGTPEVTTENVSICSQQSRMNFETNGNGTSTTFSVKNSVCSQTDFTTFTYHYDTNTKKITINEGGTSSTQDVIILTSSTLVLSISDSFTMGDQTHHYVLETYLQK</sequence>
<accession>A0A368MXK3</accession>